<sequence length="1100" mass="122976">MSLLTRLSLLTVFYGFLLLGCAKKSGQERLLFELMDKSWTGVDFRNDLDYNEKFNPYIFRNFYNGAGVALGDINNDGLVDIFLAGNQVENKLYLNKGDFRFEDITEKSGVAIPGIWSTGVSMADVNGDGFLDIYVCKSGPFGGDRRYNELFINNGNLTFTERAKEFGIADEGLSQHAVFFDFDRDGDLDMYLLNNSARSIGINDLREGQREVRDPFGGNKLYRNDKGKFNDISEAAGIYGSAIGYGLGVTVSDINKDGWPDLYVSNDFFEKDYLYINNGDGTFSESLEEMMNEISMGSMGADIADLNNNGWPDIFVTEMLPGSLERVKTKTPFEEWDKYQANVKAGYFHQFTRNTLQRNMGYKPDSDQVHFVEIARQAGVHATDWSWGALIFDMDNDGLKDIFVANGIVKDLTDFDYVDYYVNNQNLIAQFRKDSVLLTKMIDEFPSVPQQNFLFKNSGDFQFANIAAYSGMDQLTFSTGAAYADLDNDGDLDLVVNNLNGEVFIFKNNSREINGHHYLQLKLQEKFGTQVTVYAGDQLFFAEYNPVKGYMSSVDHRLHFGLGTITKLDSIFISWPDGKADMWRDIDVDQMLEFFPGSSPVAADTDLDYSKTYFNTISPQIPWQHIESDFIDFDRDRLRFMMASNEGPVIEVGDVNNDGLDDLFLPGARGQASGVWIQQNDGQFQNSQNFEAESLSEDIGGLFFDADGDGNLDLYVLSGSLEFGNKNTNYQDRLYLNDGKGIFVKSENKLPLRFESSSFVKAFDHNGDGKADLLVGTRTVPFAYGIPGDVLLLENQGDGVFMDKSDLLGPELKNLGMTRDAWIGDLDGDGNDEFVIVGEWMGIKIFKKGPKGYAEVSSDFGFDHTGGLWNSVHVFDANGDGKLDILAGNMGLNSRLLASAEKPLQLHVNDFDQNGSIEQIMTIYEGDQSFPLVLKSTLLKQLPGLRKQLLTYDSYKDKKMSDLFSDEILKRNIVLDVHTLETSLFINQGNGTFAKAALPAEIQYSHVFATHSFSDESGQLHVLLGGNQSRIKPELGINMGSFGWHLVSNSEGGFVVIPTKKSGFFVKGEIRSIKNVKTNKGSHIVVGRNNHEPVYFVINE</sequence>
<keyword evidence="3" id="KW-0325">Glycoprotein</keyword>
<evidence type="ECO:0000256" key="3">
    <source>
        <dbReference type="ARBA" id="ARBA00023180"/>
    </source>
</evidence>
<reference evidence="6" key="1">
    <citation type="submission" date="2017-04" db="EMBL/GenBank/DDBJ databases">
        <authorList>
            <person name="Varghese N."/>
            <person name="Submissions S."/>
        </authorList>
    </citation>
    <scope>NUCLEOTIDE SEQUENCE [LARGE SCALE GENOMIC DNA]</scope>
    <source>
        <strain evidence="6">DSM 16537</strain>
    </source>
</reference>
<dbReference type="InterPro" id="IPR028994">
    <property type="entry name" value="Integrin_alpha_N"/>
</dbReference>
<evidence type="ECO:0000313" key="6">
    <source>
        <dbReference type="Proteomes" id="UP000192333"/>
    </source>
</evidence>
<evidence type="ECO:0000259" key="4">
    <source>
        <dbReference type="Pfam" id="PF07593"/>
    </source>
</evidence>
<dbReference type="SUPFAM" id="SSF69318">
    <property type="entry name" value="Integrin alpha N-terminal domain"/>
    <property type="match status" value="3"/>
</dbReference>
<accession>A0A1W2H2M1</accession>
<dbReference type="PANTHER" id="PTHR16026:SF0">
    <property type="entry name" value="CARTILAGE ACIDIC PROTEIN 1"/>
    <property type="match status" value="1"/>
</dbReference>
<organism evidence="5 6">
    <name type="scientific">Aquiflexum balticum DSM 16537</name>
    <dbReference type="NCBI Taxonomy" id="758820"/>
    <lineage>
        <taxon>Bacteria</taxon>
        <taxon>Pseudomonadati</taxon>
        <taxon>Bacteroidota</taxon>
        <taxon>Cytophagia</taxon>
        <taxon>Cytophagales</taxon>
        <taxon>Cyclobacteriaceae</taxon>
        <taxon>Aquiflexum</taxon>
    </lineage>
</organism>
<dbReference type="Proteomes" id="UP000192333">
    <property type="component" value="Chromosome I"/>
</dbReference>
<dbReference type="InterPro" id="IPR011519">
    <property type="entry name" value="UnbV_ASPIC"/>
</dbReference>
<keyword evidence="1" id="KW-0732">Signal</keyword>
<evidence type="ECO:0000256" key="2">
    <source>
        <dbReference type="ARBA" id="ARBA00022737"/>
    </source>
</evidence>
<dbReference type="STRING" id="758820.SAMN00777080_1698"/>
<keyword evidence="2" id="KW-0677">Repeat</keyword>
<dbReference type="SMART" id="SM00191">
    <property type="entry name" value="Int_alpha"/>
    <property type="match status" value="5"/>
</dbReference>
<dbReference type="AlphaFoldDB" id="A0A1W2H2M1"/>
<keyword evidence="6" id="KW-1185">Reference proteome</keyword>
<dbReference type="OrthoDB" id="9816120at2"/>
<dbReference type="Pfam" id="PF13517">
    <property type="entry name" value="FG-GAP_3"/>
    <property type="match status" value="4"/>
</dbReference>
<dbReference type="InterPro" id="IPR027039">
    <property type="entry name" value="Crtac1"/>
</dbReference>
<dbReference type="Pfam" id="PF07593">
    <property type="entry name" value="UnbV_ASPIC"/>
    <property type="match status" value="1"/>
</dbReference>
<dbReference type="InterPro" id="IPR013517">
    <property type="entry name" value="FG-GAP"/>
</dbReference>
<dbReference type="RefSeq" id="WP_084119858.1">
    <property type="nucleotide sequence ID" value="NZ_LT838813.1"/>
</dbReference>
<evidence type="ECO:0000313" key="5">
    <source>
        <dbReference type="EMBL" id="SMD43119.1"/>
    </source>
</evidence>
<dbReference type="Gene3D" id="2.130.10.130">
    <property type="entry name" value="Integrin alpha, N-terminal"/>
    <property type="match status" value="3"/>
</dbReference>
<dbReference type="PROSITE" id="PS51257">
    <property type="entry name" value="PROKAR_LIPOPROTEIN"/>
    <property type="match status" value="1"/>
</dbReference>
<proteinExistence type="predicted"/>
<feature type="domain" description="ASPIC/UnbV" evidence="4">
    <location>
        <begin position="527"/>
        <end position="592"/>
    </location>
</feature>
<dbReference type="PANTHER" id="PTHR16026">
    <property type="entry name" value="CARTILAGE ACIDIC PROTEIN 1"/>
    <property type="match status" value="1"/>
</dbReference>
<evidence type="ECO:0000256" key="1">
    <source>
        <dbReference type="ARBA" id="ARBA00022729"/>
    </source>
</evidence>
<name>A0A1W2H2M1_9BACT</name>
<dbReference type="InterPro" id="IPR013519">
    <property type="entry name" value="Int_alpha_beta-p"/>
</dbReference>
<dbReference type="EMBL" id="LT838813">
    <property type="protein sequence ID" value="SMD43119.1"/>
    <property type="molecule type" value="Genomic_DNA"/>
</dbReference>
<protein>
    <submittedName>
        <fullName evidence="5">Repeat domain-containing protein</fullName>
    </submittedName>
</protein>
<gene>
    <name evidence="5" type="ORF">SAMN00777080_1698</name>
</gene>